<dbReference type="KEGG" id="spsw:Sps_00550"/>
<evidence type="ECO:0000313" key="6">
    <source>
        <dbReference type="EMBL" id="AQS39737.1"/>
    </source>
</evidence>
<evidence type="ECO:0000313" key="1">
    <source>
        <dbReference type="EMBL" id="AQS35748.1"/>
    </source>
</evidence>
<proteinExistence type="predicted"/>
<accession>A0A1S6HW25</accession>
<dbReference type="PANTHER" id="PTHR36455">
    <property type="match status" value="1"/>
</dbReference>
<dbReference type="EMBL" id="CP014782">
    <property type="protein sequence ID" value="AQS39770.1"/>
    <property type="molecule type" value="Genomic_DNA"/>
</dbReference>
<dbReference type="EMBL" id="CP014782">
    <property type="protein sequence ID" value="AQS35748.1"/>
    <property type="molecule type" value="Genomic_DNA"/>
</dbReference>
<dbReference type="KEGG" id="spsw:Sps_04004"/>
<dbReference type="KEGG" id="spsw:Sps_04438"/>
<dbReference type="KEGG" id="spsw:Sps_04746"/>
<dbReference type="AlphaFoldDB" id="A0A1S6HW25"/>
<dbReference type="EMBL" id="CP014782">
    <property type="protein sequence ID" value="AQS39829.1"/>
    <property type="molecule type" value="Genomic_DNA"/>
</dbReference>
<dbReference type="EMBL" id="CP014782">
    <property type="protein sequence ID" value="AQS39524.1"/>
    <property type="molecule type" value="Genomic_DNA"/>
</dbReference>
<reference evidence="7 9" key="1">
    <citation type="submission" date="2016-03" db="EMBL/GenBank/DDBJ databases">
        <title>Complete genome sequence of Shewanella psychrophila WP2, a deep sea bacterium isolated from west Pacific sediment.</title>
        <authorList>
            <person name="Xu G."/>
            <person name="Jian H."/>
        </authorList>
    </citation>
    <scope>NUCLEOTIDE SEQUENCE [LARGE SCALE GENOMIC DNA]</scope>
    <source>
        <strain evidence="7 9">WP2</strain>
    </source>
</reference>
<dbReference type="EMBL" id="CP014782">
    <property type="protein sequence ID" value="AQS39119.1"/>
    <property type="molecule type" value="Genomic_DNA"/>
</dbReference>
<dbReference type="EMBL" id="CP014782">
    <property type="protein sequence ID" value="AQS36204.1"/>
    <property type="molecule type" value="Genomic_DNA"/>
</dbReference>
<evidence type="ECO:0000313" key="3">
    <source>
        <dbReference type="EMBL" id="AQS37176.1"/>
    </source>
</evidence>
<name>A0A1S6HW25_9GAMM</name>
<dbReference type="KEGG" id="spsw:Sps_02016"/>
<evidence type="ECO:0000313" key="8">
    <source>
        <dbReference type="EMBL" id="AQS39829.1"/>
    </source>
</evidence>
<dbReference type="PANTHER" id="PTHR36455:SF1">
    <property type="entry name" value="BLR8292 PROTEIN"/>
    <property type="match status" value="1"/>
</dbReference>
<gene>
    <name evidence="1" type="ORF">Sps_00550</name>
    <name evidence="2" type="ORF">Sps_01015</name>
    <name evidence="3" type="ORF">Sps_02016</name>
    <name evidence="4" type="ORF">Sps_04004</name>
    <name evidence="5" type="ORF">Sps_04438</name>
    <name evidence="6" type="ORF">Sps_04652</name>
    <name evidence="7" type="ORF">Sps_04687</name>
    <name evidence="8" type="ORF">Sps_04746</name>
</gene>
<keyword evidence="9" id="KW-1185">Reference proteome</keyword>
<sequence length="114" mass="13421">MLLPSPDLRIWLYAKPVDMRKQFDGLIVLAKHQLHASPMSGELFVFINRKQTMMKVLYFSRGGYCLWSKRLELGRFHHVEGNGDKINLTWTQLQCLIEGINWQKQVKNKRFSSL</sequence>
<dbReference type="InterPro" id="IPR008878">
    <property type="entry name" value="Transposase_IS66_Orf2"/>
</dbReference>
<dbReference type="Proteomes" id="UP000189545">
    <property type="component" value="Chromosome"/>
</dbReference>
<dbReference type="KEGG" id="spsw:Sps_04652"/>
<dbReference type="NCBIfam" id="NF033819">
    <property type="entry name" value="IS66_TnpB"/>
    <property type="match status" value="1"/>
</dbReference>
<dbReference type="KEGG" id="spsw:Sps_04687"/>
<evidence type="ECO:0000313" key="4">
    <source>
        <dbReference type="EMBL" id="AQS39119.1"/>
    </source>
</evidence>
<protein>
    <submittedName>
        <fullName evidence="7">IS66 Orf2 like protein</fullName>
    </submittedName>
</protein>
<dbReference type="EMBL" id="CP014782">
    <property type="protein sequence ID" value="AQS37176.1"/>
    <property type="molecule type" value="Genomic_DNA"/>
</dbReference>
<dbReference type="OrthoDB" id="4956084at2"/>
<dbReference type="EMBL" id="CP014782">
    <property type="protein sequence ID" value="AQS39737.1"/>
    <property type="molecule type" value="Genomic_DNA"/>
</dbReference>
<evidence type="ECO:0000313" key="2">
    <source>
        <dbReference type="EMBL" id="AQS36204.1"/>
    </source>
</evidence>
<organism evidence="7 9">
    <name type="scientific">Shewanella psychrophila</name>
    <dbReference type="NCBI Taxonomy" id="225848"/>
    <lineage>
        <taxon>Bacteria</taxon>
        <taxon>Pseudomonadati</taxon>
        <taxon>Pseudomonadota</taxon>
        <taxon>Gammaproteobacteria</taxon>
        <taxon>Alteromonadales</taxon>
        <taxon>Shewanellaceae</taxon>
        <taxon>Shewanella</taxon>
    </lineage>
</organism>
<dbReference type="KEGG" id="spsw:Sps_01015"/>
<dbReference type="STRING" id="225848.Sps_00550"/>
<evidence type="ECO:0000313" key="9">
    <source>
        <dbReference type="Proteomes" id="UP000189545"/>
    </source>
</evidence>
<evidence type="ECO:0000313" key="5">
    <source>
        <dbReference type="EMBL" id="AQS39524.1"/>
    </source>
</evidence>
<dbReference type="RefSeq" id="WP_077751064.1">
    <property type="nucleotide sequence ID" value="NZ_CP014782.1"/>
</dbReference>
<evidence type="ECO:0000313" key="7">
    <source>
        <dbReference type="EMBL" id="AQS39770.1"/>
    </source>
</evidence>
<dbReference type="Pfam" id="PF05717">
    <property type="entry name" value="TnpB_IS66"/>
    <property type="match status" value="1"/>
</dbReference>